<dbReference type="InterPro" id="IPR027417">
    <property type="entry name" value="P-loop_NTPase"/>
</dbReference>
<dbReference type="RefSeq" id="WP_164187613.1">
    <property type="nucleotide sequence ID" value="NZ_JAAGMR010000111.1"/>
</dbReference>
<comment type="caution">
    <text evidence="1">The sequence shown here is derived from an EMBL/GenBank/DDBJ whole genome shotgun (WGS) entry which is preliminary data.</text>
</comment>
<dbReference type="Proteomes" id="UP000470520">
    <property type="component" value="Unassembled WGS sequence"/>
</dbReference>
<dbReference type="GO" id="GO:0005524">
    <property type="term" value="F:ATP binding"/>
    <property type="evidence" value="ECO:0007669"/>
    <property type="project" value="UniProtKB-KW"/>
</dbReference>
<dbReference type="AlphaFoldDB" id="A0A7K3QPC5"/>
<evidence type="ECO:0000313" key="1">
    <source>
        <dbReference type="EMBL" id="NEB91751.1"/>
    </source>
</evidence>
<sequence>EDPADWPELRAHGAHEAAERLAAEARTGLMRDVDHARIGRAWQGVRSGTNTLAAFTGSVLREGSAACPHPSGDRDLPARQARHDLLTGQVRLGTAADDPRNPYQYRGAGLALGTDLLGTSLVAVGPAGSGKTGSLVQPLAESLCLHALAGRAAVVSVGAAGAGIGPAEAYDVVVRVGHPDSVYDLDLYGGTTDPDEAAAILAEALAGDLTDPHPGSDSRRSTTVLAQLLGPFRAVHQRFPSVPELRQLLDGAPGPVAALRKALTETGHASLLRELDARERQQAHPGDVAAVLADRVALLDRPAFAAFFDTSGASRPFTLKALDHPVRVRIDLPQRGHADASRILARLVLAQFTAAVTAREDRSLFACLLLDEAAGVVTPEAVRGIQRLRSANAGVVLTLRTLDDVPRPLRGPLLGATGCRMAFSGLTPWDGQDFAEVWGKEWIETRDVTDRQIIAETPAGKAVHMLRRVITGQAPTARAVTVRQVERERWSASELAHAVPPGHAVLSLTTVRGEHAPPLLVDLRG</sequence>
<protein>
    <submittedName>
        <fullName evidence="1">ATP-binding protein</fullName>
    </submittedName>
</protein>
<gene>
    <name evidence="1" type="ORF">G3I21_08455</name>
</gene>
<evidence type="ECO:0000313" key="2">
    <source>
        <dbReference type="Proteomes" id="UP000470520"/>
    </source>
</evidence>
<organism evidence="1 2">
    <name type="scientific">Streptomyces bauhiniae</name>
    <dbReference type="NCBI Taxonomy" id="2340725"/>
    <lineage>
        <taxon>Bacteria</taxon>
        <taxon>Bacillati</taxon>
        <taxon>Actinomycetota</taxon>
        <taxon>Actinomycetes</taxon>
        <taxon>Kitasatosporales</taxon>
        <taxon>Streptomycetaceae</taxon>
        <taxon>Streptomyces</taxon>
    </lineage>
</organism>
<dbReference type="Gene3D" id="3.40.50.300">
    <property type="entry name" value="P-loop containing nucleotide triphosphate hydrolases"/>
    <property type="match status" value="1"/>
</dbReference>
<dbReference type="SUPFAM" id="SSF52540">
    <property type="entry name" value="P-loop containing nucleoside triphosphate hydrolases"/>
    <property type="match status" value="1"/>
</dbReference>
<feature type="non-terminal residue" evidence="1">
    <location>
        <position position="1"/>
    </location>
</feature>
<dbReference type="EMBL" id="JAAGMR010000111">
    <property type="protein sequence ID" value="NEB91751.1"/>
    <property type="molecule type" value="Genomic_DNA"/>
</dbReference>
<proteinExistence type="predicted"/>
<keyword evidence="1" id="KW-0067">ATP-binding</keyword>
<name>A0A7K3QPC5_9ACTN</name>
<reference evidence="1 2" key="1">
    <citation type="submission" date="2020-01" db="EMBL/GenBank/DDBJ databases">
        <title>Insect and environment-associated Actinomycetes.</title>
        <authorList>
            <person name="Currrie C."/>
            <person name="Chevrette M."/>
            <person name="Carlson C."/>
            <person name="Stubbendieck R."/>
            <person name="Wendt-Pienkowski E."/>
        </authorList>
    </citation>
    <scope>NUCLEOTIDE SEQUENCE [LARGE SCALE GENOMIC DNA]</scope>
    <source>
        <strain evidence="1 2">SID7754</strain>
    </source>
</reference>
<keyword evidence="1" id="KW-0547">Nucleotide-binding</keyword>
<accession>A0A7K3QPC5</accession>